<dbReference type="Pfam" id="PF18962">
    <property type="entry name" value="Por_Secre_tail"/>
    <property type="match status" value="1"/>
</dbReference>
<accession>A0A212TQM1</accession>
<protein>
    <submittedName>
        <fullName evidence="4">Por secretion system C-terminal sorting domain-containing protein</fullName>
    </submittedName>
</protein>
<dbReference type="Gene3D" id="2.60.40.10">
    <property type="entry name" value="Immunoglobulins"/>
    <property type="match status" value="4"/>
</dbReference>
<dbReference type="SUPFAM" id="SSF49299">
    <property type="entry name" value="PKD domain"/>
    <property type="match status" value="1"/>
</dbReference>
<keyword evidence="5" id="KW-1185">Reference proteome</keyword>
<evidence type="ECO:0000259" key="2">
    <source>
        <dbReference type="PROSITE" id="PS50093"/>
    </source>
</evidence>
<dbReference type="CDD" id="cd00146">
    <property type="entry name" value="PKD"/>
    <property type="match status" value="1"/>
</dbReference>
<keyword evidence="1" id="KW-0732">Signal</keyword>
<feature type="domain" description="Fibronectin type-III" evidence="3">
    <location>
        <begin position="579"/>
        <end position="680"/>
    </location>
</feature>
<dbReference type="NCBIfam" id="TIGR04183">
    <property type="entry name" value="Por_Secre_tail"/>
    <property type="match status" value="1"/>
</dbReference>
<dbReference type="InterPro" id="IPR026444">
    <property type="entry name" value="Secre_tail"/>
</dbReference>
<dbReference type="InterPro" id="IPR035986">
    <property type="entry name" value="PKD_dom_sf"/>
</dbReference>
<gene>
    <name evidence="4" type="ORF">SAMN06265337_2255</name>
</gene>
<organism evidence="4 5">
    <name type="scientific">Hymenobacter gelipurpurascens</name>
    <dbReference type="NCBI Taxonomy" id="89968"/>
    <lineage>
        <taxon>Bacteria</taxon>
        <taxon>Pseudomonadati</taxon>
        <taxon>Bacteroidota</taxon>
        <taxon>Cytophagia</taxon>
        <taxon>Cytophagales</taxon>
        <taxon>Hymenobacteraceae</taxon>
        <taxon>Hymenobacter</taxon>
    </lineage>
</organism>
<dbReference type="Proteomes" id="UP000198131">
    <property type="component" value="Unassembled WGS sequence"/>
</dbReference>
<dbReference type="OrthoDB" id="602637at2"/>
<evidence type="ECO:0000259" key="3">
    <source>
        <dbReference type="PROSITE" id="PS50853"/>
    </source>
</evidence>
<reference evidence="5" key="1">
    <citation type="submission" date="2017-06" db="EMBL/GenBank/DDBJ databases">
        <authorList>
            <person name="Varghese N."/>
            <person name="Submissions S."/>
        </authorList>
    </citation>
    <scope>NUCLEOTIDE SEQUENCE [LARGE SCALE GENOMIC DNA]</scope>
    <source>
        <strain evidence="5">DSM 11116</strain>
    </source>
</reference>
<dbReference type="RefSeq" id="WP_088843474.1">
    <property type="nucleotide sequence ID" value="NZ_FYEW01000001.1"/>
</dbReference>
<dbReference type="SMART" id="SM00089">
    <property type="entry name" value="PKD"/>
    <property type="match status" value="1"/>
</dbReference>
<dbReference type="PROSITE" id="PS50093">
    <property type="entry name" value="PKD"/>
    <property type="match status" value="1"/>
</dbReference>
<dbReference type="InterPro" id="IPR013783">
    <property type="entry name" value="Ig-like_fold"/>
</dbReference>
<dbReference type="InterPro" id="IPR000601">
    <property type="entry name" value="PKD_dom"/>
</dbReference>
<dbReference type="InterPro" id="IPR036116">
    <property type="entry name" value="FN3_sf"/>
</dbReference>
<name>A0A212TQM1_9BACT</name>
<feature type="domain" description="PKD" evidence="2">
    <location>
        <begin position="1230"/>
        <end position="1280"/>
    </location>
</feature>
<sequence length="1428" mass="144262">MKHTSNHSSLLGRARKLVSGLLTGLATTGLLATSFSAHAQLSLTSSAPVTETFDGLGTAVGSVPTGFVLAAGATGISYTNPANTTLTTRIGGTSGTNAMNSSSAGGAYNFGNGVTATATDRALGFLSSSSFSAPRHLLLAIRNNTGTTITDLAVAYDVEKYRTGINPYEWQFFTSPDGTTWTQPANMVVAYGADGANAVVNPAATTSKTFTLSGLALEPGATTYLRWSYVGTLGSTNAQALGLDNLKLTPTLLGGTPAATIATGSVPTTPFCVTNTAGSSAFAVAYTSSGSYTGSYKVQLSDASGVFPTSTTVGIIGTGSSSPISASIPAGTPSGTRYRVRVLNDAPATYGADNGADLTVSLTPDSNPVTVSPASAQTVPTDGIGATLAASAAATSTYSWQFSTSPTGTYTSIGGATSASYLVKGSSFPGAGTYYLVAQATITTSCGTLTTQSEPIAVTVSAPVVPPGVQVSATGLPNFGNTVVGAATQQKTFTVSGTSLTGPITITPPAGFEIRTGNSPFACCAIVLSPVGGSVPSTTIEVRFTPTDAQAAQASIPVATTGLATQSVAVSGTGIAAVYPATLSTTPVSDLTPTSATTGGEVATDGGSAVTARGVLWATTANPVLGASQTTNGAGIGTFSSPLTGLLPGTTYFVRAYATNATGTTYGEEFSFTTVTVPLAAEPTASGTLSASLVTSSSAQLNLSGGDGTKYLVVGHLGSAVDADPVDATTYTADLAFGTGSVLGKGNFVVYNGTGNNITVTGLRPNTSYYFSVFAFNDNNTPYAENYLTTSPGTVELTTPALAPTLLLEENFEYAAGSLLTANNWTAHSGAGNRPVAVTSTGLSFAGYNLQSGNAAAVAANGEDVNRAFAPVFARTPVYASFLVNASNASTTGDYFFHLGPQTIGTTFRARVFARKTATGKVQFGISGSGTAVYAPEEYALNTTHLLVVKYTYDEAGNTSTLFIDPSTTATEPSTAAASVTETGTIDNIGAVALRQGTNFPTLVVDGIRVGTTYRVARTGLTCTDPVLTVPTLATAQTTAEQCGASVVFAATASAAGTPAPAITYSIEKEGVTTAITSPYLFPVGTTTVTATATNACGTDTKTFTVTVEDKQAPVALTQPLTVALSQGTATITADQVNNSSSDACGIASLSLDRTSFSCENIGENTVTLTVTDVHGNTSTATATITVTGEIPKPAIAVTPGSRVYTGGIATNLYLGYGPQSATLTASGGVSYSWSPATGLSSATSAAPVFTASTPGVFTFTVTVTSASGCTATKSVTLTVRDVRCGNKNDKVSVCHKGKPSCISAGDVADHLSHGDQLGDCSTDGLTATSSASSQLSGQATLAAVFEAYPNPFTDRTVVHFRAATTGQAQLQLYNSLGQLVKTYYTGIAQSGQNYEYTVDGSTLPAGIYIGRLVLDGKMQNLRLVLSK</sequence>
<dbReference type="InterPro" id="IPR003961">
    <property type="entry name" value="FN3_dom"/>
</dbReference>
<dbReference type="InterPro" id="IPR022409">
    <property type="entry name" value="PKD/Chitinase_dom"/>
</dbReference>
<dbReference type="PROSITE" id="PS50853">
    <property type="entry name" value="FN3"/>
    <property type="match status" value="1"/>
</dbReference>
<evidence type="ECO:0000313" key="4">
    <source>
        <dbReference type="EMBL" id="SNC68319.1"/>
    </source>
</evidence>
<evidence type="ECO:0000256" key="1">
    <source>
        <dbReference type="SAM" id="SignalP"/>
    </source>
</evidence>
<feature type="chain" id="PRO_5012284498" evidence="1">
    <location>
        <begin position="40"/>
        <end position="1428"/>
    </location>
</feature>
<dbReference type="SUPFAM" id="SSF49265">
    <property type="entry name" value="Fibronectin type III"/>
    <property type="match status" value="1"/>
</dbReference>
<proteinExistence type="predicted"/>
<dbReference type="EMBL" id="FYEW01000001">
    <property type="protein sequence ID" value="SNC68319.1"/>
    <property type="molecule type" value="Genomic_DNA"/>
</dbReference>
<feature type="signal peptide" evidence="1">
    <location>
        <begin position="1"/>
        <end position="39"/>
    </location>
</feature>
<dbReference type="SMART" id="SM00060">
    <property type="entry name" value="FN3"/>
    <property type="match status" value="2"/>
</dbReference>
<evidence type="ECO:0000313" key="5">
    <source>
        <dbReference type="Proteomes" id="UP000198131"/>
    </source>
</evidence>